<comment type="function">
    <text evidence="4">Catalyzes the reduction of 1-pyrroline-5-carboxylate (PCA) to L-proline.</text>
</comment>
<comment type="catalytic activity">
    <reaction evidence="4">
        <text>L-proline + NAD(+) = (S)-1-pyrroline-5-carboxylate + NADH + 2 H(+)</text>
        <dbReference type="Rhea" id="RHEA:14105"/>
        <dbReference type="ChEBI" id="CHEBI:15378"/>
        <dbReference type="ChEBI" id="CHEBI:17388"/>
        <dbReference type="ChEBI" id="CHEBI:57540"/>
        <dbReference type="ChEBI" id="CHEBI:57945"/>
        <dbReference type="ChEBI" id="CHEBI:60039"/>
        <dbReference type="EC" id="1.5.1.2"/>
    </reaction>
</comment>
<dbReference type="Gene3D" id="3.40.50.720">
    <property type="entry name" value="NAD(P)-binding Rossmann-like Domain"/>
    <property type="match status" value="1"/>
</dbReference>
<dbReference type="NCBIfam" id="TIGR00112">
    <property type="entry name" value="proC"/>
    <property type="match status" value="1"/>
</dbReference>
<dbReference type="FunFam" id="1.10.3730.10:FF:000001">
    <property type="entry name" value="Pyrroline-5-carboxylate reductase"/>
    <property type="match status" value="1"/>
</dbReference>
<dbReference type="EMBL" id="JACHHY010000003">
    <property type="protein sequence ID" value="MBB5017462.1"/>
    <property type="molecule type" value="Genomic_DNA"/>
</dbReference>
<reference evidence="10 11" key="1">
    <citation type="submission" date="2020-08" db="EMBL/GenBank/DDBJ databases">
        <title>Genomic Encyclopedia of Type Strains, Phase IV (KMG-IV): sequencing the most valuable type-strain genomes for metagenomic binning, comparative biology and taxonomic classification.</title>
        <authorList>
            <person name="Goeker M."/>
        </authorList>
    </citation>
    <scope>NUCLEOTIDE SEQUENCE [LARGE SCALE GENOMIC DNA]</scope>
    <source>
        <strain evidence="10 11">DSM 27165</strain>
    </source>
</reference>
<dbReference type="GO" id="GO:0005737">
    <property type="term" value="C:cytoplasm"/>
    <property type="evidence" value="ECO:0007669"/>
    <property type="project" value="UniProtKB-SubCell"/>
</dbReference>
<comment type="pathway">
    <text evidence="4 7">Amino-acid biosynthesis; L-proline biosynthesis; L-proline from L-glutamate 5-semialdehyde: step 1/1.</text>
</comment>
<dbReference type="InterPro" id="IPR036291">
    <property type="entry name" value="NAD(P)-bd_dom_sf"/>
</dbReference>
<keyword evidence="3 4" id="KW-0560">Oxidoreductase</keyword>
<dbReference type="SUPFAM" id="SSF48179">
    <property type="entry name" value="6-phosphogluconate dehydrogenase C-terminal domain-like"/>
    <property type="match status" value="1"/>
</dbReference>
<dbReference type="UniPathway" id="UPA00098">
    <property type="reaction ID" value="UER00361"/>
</dbReference>
<gene>
    <name evidence="4" type="primary">proC</name>
    <name evidence="10" type="ORF">HNQ59_000726</name>
</gene>
<dbReference type="PIRSF" id="PIRSF000193">
    <property type="entry name" value="Pyrrol-5-carb_rd"/>
    <property type="match status" value="1"/>
</dbReference>
<feature type="domain" description="Pyrroline-5-carboxylate reductase dimerisation" evidence="9">
    <location>
        <begin position="159"/>
        <end position="263"/>
    </location>
</feature>
<dbReference type="InterPro" id="IPR029036">
    <property type="entry name" value="P5CR_dimer"/>
</dbReference>
<evidence type="ECO:0000259" key="8">
    <source>
        <dbReference type="Pfam" id="PF03807"/>
    </source>
</evidence>
<dbReference type="GO" id="GO:0004735">
    <property type="term" value="F:pyrroline-5-carboxylate reductase activity"/>
    <property type="evidence" value="ECO:0007669"/>
    <property type="project" value="UniProtKB-UniRule"/>
</dbReference>
<dbReference type="InterPro" id="IPR028939">
    <property type="entry name" value="P5C_Rdtase_cat_N"/>
</dbReference>
<dbReference type="Pfam" id="PF03807">
    <property type="entry name" value="F420_oxidored"/>
    <property type="match status" value="1"/>
</dbReference>
<proteinExistence type="inferred from homology"/>
<evidence type="ECO:0000313" key="10">
    <source>
        <dbReference type="EMBL" id="MBB5017462.1"/>
    </source>
</evidence>
<accession>A0A840ML75</accession>
<organism evidence="10 11">
    <name type="scientific">Chitinivorax tropicus</name>
    <dbReference type="NCBI Taxonomy" id="714531"/>
    <lineage>
        <taxon>Bacteria</taxon>
        <taxon>Pseudomonadati</taxon>
        <taxon>Pseudomonadota</taxon>
        <taxon>Betaproteobacteria</taxon>
        <taxon>Chitinivorax</taxon>
    </lineage>
</organism>
<evidence type="ECO:0000313" key="11">
    <source>
        <dbReference type="Proteomes" id="UP000575898"/>
    </source>
</evidence>
<feature type="binding site" evidence="6">
    <location>
        <begin position="67"/>
        <end position="70"/>
    </location>
    <ligand>
        <name>NADP(+)</name>
        <dbReference type="ChEBI" id="CHEBI:58349"/>
    </ligand>
</feature>
<name>A0A840ML75_9PROT</name>
<evidence type="ECO:0000256" key="7">
    <source>
        <dbReference type="RuleBase" id="RU003903"/>
    </source>
</evidence>
<comment type="caution">
    <text evidence="10">The sequence shown here is derived from an EMBL/GenBank/DDBJ whole genome shotgun (WGS) entry which is preliminary data.</text>
</comment>
<dbReference type="EC" id="1.5.1.2" evidence="4 5"/>
<dbReference type="InterPro" id="IPR000304">
    <property type="entry name" value="Pyrroline-COOH_reductase"/>
</dbReference>
<evidence type="ECO:0000256" key="1">
    <source>
        <dbReference type="ARBA" id="ARBA00005525"/>
    </source>
</evidence>
<dbReference type="RefSeq" id="WP_184035271.1">
    <property type="nucleotide sequence ID" value="NZ_JACHHY010000003.1"/>
</dbReference>
<dbReference type="Pfam" id="PF14748">
    <property type="entry name" value="P5CR_dimer"/>
    <property type="match status" value="1"/>
</dbReference>
<evidence type="ECO:0000256" key="2">
    <source>
        <dbReference type="ARBA" id="ARBA00022857"/>
    </source>
</evidence>
<dbReference type="PANTHER" id="PTHR11645">
    <property type="entry name" value="PYRROLINE-5-CARBOXYLATE REDUCTASE"/>
    <property type="match status" value="1"/>
</dbReference>
<evidence type="ECO:0000259" key="9">
    <source>
        <dbReference type="Pfam" id="PF14748"/>
    </source>
</evidence>
<keyword evidence="2 4" id="KW-0521">NADP</keyword>
<keyword evidence="4" id="KW-0963">Cytoplasm</keyword>
<dbReference type="PROSITE" id="PS00521">
    <property type="entry name" value="P5CR"/>
    <property type="match status" value="1"/>
</dbReference>
<sequence>MNITFIGGGNMATALIGGMLQQGFAAAGLTVVEPDPAKRDALQQQFGVQTQAAIETGLPACDVILIAVKPQSMKAVAQQLAPHLGKQLIISIAAGIQVNTLATWLGGYTQIVRVMPNTPALVRAGMSGLYAPPDVDTGHRAQAEQIMRAVGQVLWVAQETQIDAITAMSGSGPAYVFYFMEAMMAAGRALGFNDDDARKLTYATFEGAIKLALDSPDDAATLRAKVTSKGGTTEAALHAMEAAGVKQGIDKGIAAANHRGQELGAILGQQ</sequence>
<comment type="subcellular location">
    <subcellularLocation>
        <location evidence="4">Cytoplasm</location>
    </subcellularLocation>
</comment>
<evidence type="ECO:0000256" key="6">
    <source>
        <dbReference type="PIRSR" id="PIRSR000193-1"/>
    </source>
</evidence>
<dbReference type="HAMAP" id="MF_01925">
    <property type="entry name" value="P5C_reductase"/>
    <property type="match status" value="1"/>
</dbReference>
<evidence type="ECO:0000256" key="5">
    <source>
        <dbReference type="NCBIfam" id="TIGR00112"/>
    </source>
</evidence>
<keyword evidence="4 7" id="KW-0028">Amino-acid biosynthesis</keyword>
<feature type="binding site" evidence="6">
    <location>
        <begin position="6"/>
        <end position="11"/>
    </location>
    <ligand>
        <name>NADP(+)</name>
        <dbReference type="ChEBI" id="CHEBI:58349"/>
    </ligand>
</feature>
<dbReference type="SUPFAM" id="SSF51735">
    <property type="entry name" value="NAD(P)-binding Rossmann-fold domains"/>
    <property type="match status" value="1"/>
</dbReference>
<dbReference type="AlphaFoldDB" id="A0A840ML75"/>
<comment type="catalytic activity">
    <reaction evidence="4 7">
        <text>L-proline + NADP(+) = (S)-1-pyrroline-5-carboxylate + NADPH + 2 H(+)</text>
        <dbReference type="Rhea" id="RHEA:14109"/>
        <dbReference type="ChEBI" id="CHEBI:15378"/>
        <dbReference type="ChEBI" id="CHEBI:17388"/>
        <dbReference type="ChEBI" id="CHEBI:57783"/>
        <dbReference type="ChEBI" id="CHEBI:58349"/>
        <dbReference type="ChEBI" id="CHEBI:60039"/>
        <dbReference type="EC" id="1.5.1.2"/>
    </reaction>
</comment>
<evidence type="ECO:0000256" key="4">
    <source>
        <dbReference type="HAMAP-Rule" id="MF_01925"/>
    </source>
</evidence>
<dbReference type="Proteomes" id="UP000575898">
    <property type="component" value="Unassembled WGS sequence"/>
</dbReference>
<dbReference type="InterPro" id="IPR053790">
    <property type="entry name" value="P5CR-like_CS"/>
</dbReference>
<dbReference type="GO" id="GO:0055129">
    <property type="term" value="P:L-proline biosynthetic process"/>
    <property type="evidence" value="ECO:0007669"/>
    <property type="project" value="UniProtKB-UniRule"/>
</dbReference>
<dbReference type="Gene3D" id="1.10.3730.10">
    <property type="entry name" value="ProC C-terminal domain-like"/>
    <property type="match status" value="1"/>
</dbReference>
<evidence type="ECO:0000256" key="3">
    <source>
        <dbReference type="ARBA" id="ARBA00023002"/>
    </source>
</evidence>
<dbReference type="PANTHER" id="PTHR11645:SF0">
    <property type="entry name" value="PYRROLINE-5-CARBOXYLATE REDUCTASE 3"/>
    <property type="match status" value="1"/>
</dbReference>
<keyword evidence="4 7" id="KW-0641">Proline biosynthesis</keyword>
<comment type="similarity">
    <text evidence="1 4 7">Belongs to the pyrroline-5-carboxylate reductase family.</text>
</comment>
<dbReference type="InterPro" id="IPR008927">
    <property type="entry name" value="6-PGluconate_DH-like_C_sf"/>
</dbReference>
<protein>
    <recommendedName>
        <fullName evidence="4 5">Pyrroline-5-carboxylate reductase</fullName>
        <shortName evidence="4">P5C reductase</shortName>
        <shortName evidence="4">P5CR</shortName>
        <ecNumber evidence="4 5">1.5.1.2</ecNumber>
    </recommendedName>
    <alternativeName>
        <fullName evidence="4">PCA reductase</fullName>
    </alternativeName>
</protein>
<feature type="domain" description="Pyrroline-5-carboxylate reductase catalytic N-terminal" evidence="8">
    <location>
        <begin position="3"/>
        <end position="95"/>
    </location>
</feature>
<keyword evidence="11" id="KW-1185">Reference proteome</keyword>